<dbReference type="GO" id="GO:0003700">
    <property type="term" value="F:DNA-binding transcription factor activity"/>
    <property type="evidence" value="ECO:0007669"/>
    <property type="project" value="TreeGrafter"/>
</dbReference>
<proteinExistence type="predicted"/>
<dbReference type="SMART" id="SM00419">
    <property type="entry name" value="HTH_CRP"/>
    <property type="match status" value="1"/>
</dbReference>
<evidence type="ECO:0000256" key="3">
    <source>
        <dbReference type="ARBA" id="ARBA00023163"/>
    </source>
</evidence>
<evidence type="ECO:0000256" key="2">
    <source>
        <dbReference type="ARBA" id="ARBA00023125"/>
    </source>
</evidence>
<dbReference type="AlphaFoldDB" id="K2NSY6"/>
<dbReference type="InterPro" id="IPR000595">
    <property type="entry name" value="cNMP-bd_dom"/>
</dbReference>
<dbReference type="InterPro" id="IPR012318">
    <property type="entry name" value="HTH_CRP"/>
</dbReference>
<dbReference type="RefSeq" id="WP_003136525.1">
    <property type="nucleotide sequence ID" value="NZ_AMQS01000034.1"/>
</dbReference>
<evidence type="ECO:0000256" key="1">
    <source>
        <dbReference type="ARBA" id="ARBA00023015"/>
    </source>
</evidence>
<dbReference type="CDD" id="cd00038">
    <property type="entry name" value="CAP_ED"/>
    <property type="match status" value="1"/>
</dbReference>
<evidence type="ECO:0000259" key="4">
    <source>
        <dbReference type="PROSITE" id="PS50042"/>
    </source>
</evidence>
<dbReference type="PANTHER" id="PTHR24567">
    <property type="entry name" value="CRP FAMILY TRANSCRIPTIONAL REGULATORY PROTEIN"/>
    <property type="match status" value="1"/>
</dbReference>
<sequence length="220" mass="25419">MPQAHLCVGLVPLFNHLLIEEQERIEHLLVHQSLKKGEMIFTPDSEPRLIIVAQGSMRVYRLAMTGKEHLIRVLETGEYEGENQLFGVENKTNFAEALCATEICILRQSDFNKLLLTYPRLALKLLEMNAKKASSLEQHTQYLVREKVEGRLAAYILDLMVDNHTKNISLPLKMKELAIFLGTRPETLSRKFRELEEKKAIQRNGREIFVTDIDYLEELT</sequence>
<dbReference type="PROSITE" id="PS51063">
    <property type="entry name" value="HTH_CRP_2"/>
    <property type="match status" value="1"/>
</dbReference>
<dbReference type="InterPro" id="IPR018490">
    <property type="entry name" value="cNMP-bd_dom_sf"/>
</dbReference>
<dbReference type="Gene3D" id="2.60.120.10">
    <property type="entry name" value="Jelly Rolls"/>
    <property type="match status" value="1"/>
</dbReference>
<dbReference type="SMART" id="SM00100">
    <property type="entry name" value="cNMP"/>
    <property type="match status" value="1"/>
</dbReference>
<comment type="caution">
    <text evidence="6">The sequence shown here is derived from an EMBL/GenBank/DDBJ whole genome shotgun (WGS) entry which is preliminary data.</text>
</comment>
<dbReference type="InterPro" id="IPR014710">
    <property type="entry name" value="RmlC-like_jellyroll"/>
</dbReference>
<evidence type="ECO:0000313" key="7">
    <source>
        <dbReference type="Proteomes" id="UP000006787"/>
    </source>
</evidence>
<organism evidence="6 7">
    <name type="scientific">Lactococcus garvieae DCC43</name>
    <dbReference type="NCBI Taxonomy" id="1231377"/>
    <lineage>
        <taxon>Bacteria</taxon>
        <taxon>Bacillati</taxon>
        <taxon>Bacillota</taxon>
        <taxon>Bacilli</taxon>
        <taxon>Lactobacillales</taxon>
        <taxon>Streptococcaceae</taxon>
        <taxon>Lactococcus</taxon>
    </lineage>
</organism>
<dbReference type="Pfam" id="PF13545">
    <property type="entry name" value="HTH_Crp_2"/>
    <property type="match status" value="1"/>
</dbReference>
<keyword evidence="1" id="KW-0805">Transcription regulation</keyword>
<dbReference type="GO" id="GO:0003677">
    <property type="term" value="F:DNA binding"/>
    <property type="evidence" value="ECO:0007669"/>
    <property type="project" value="UniProtKB-KW"/>
</dbReference>
<reference evidence="6 7" key="1">
    <citation type="journal article" date="2012" name="J. Bacteriol.">
        <title>Genome Sequence of the Bacteriocin-Producing Strain Lactococcus garvieae DCC43.</title>
        <authorList>
            <person name="Gabrielsen C."/>
            <person name="Brede D.A."/>
            <person name="Hernandez P.E."/>
            <person name="Nes I.F."/>
            <person name="Diep D.B."/>
        </authorList>
    </citation>
    <scope>NUCLEOTIDE SEQUENCE [LARGE SCALE GENOMIC DNA]</scope>
    <source>
        <strain evidence="6 7">DCC43</strain>
    </source>
</reference>
<dbReference type="SUPFAM" id="SSF46785">
    <property type="entry name" value="Winged helix' DNA-binding domain"/>
    <property type="match status" value="1"/>
</dbReference>
<dbReference type="InterPro" id="IPR036388">
    <property type="entry name" value="WH-like_DNA-bd_sf"/>
</dbReference>
<accession>K2NSY6</accession>
<dbReference type="Pfam" id="PF00027">
    <property type="entry name" value="cNMP_binding"/>
    <property type="match status" value="1"/>
</dbReference>
<keyword evidence="2" id="KW-0238">DNA-binding</keyword>
<dbReference type="eggNOG" id="COG0664">
    <property type="taxonomic scope" value="Bacteria"/>
</dbReference>
<protein>
    <submittedName>
        <fullName evidence="6">Transcriptional regulator, Crp/Fnr family</fullName>
    </submittedName>
</protein>
<dbReference type="PROSITE" id="PS50042">
    <property type="entry name" value="CNMP_BINDING_3"/>
    <property type="match status" value="1"/>
</dbReference>
<gene>
    <name evidence="6" type="ORF">C426_1917</name>
</gene>
<dbReference type="EMBL" id="AMQS01000034">
    <property type="protein sequence ID" value="EKF50688.1"/>
    <property type="molecule type" value="Genomic_DNA"/>
</dbReference>
<feature type="domain" description="Cyclic nucleotide-binding" evidence="4">
    <location>
        <begin position="13"/>
        <end position="132"/>
    </location>
</feature>
<feature type="domain" description="HTH crp-type" evidence="5">
    <location>
        <begin position="146"/>
        <end position="214"/>
    </location>
</feature>
<evidence type="ECO:0000313" key="6">
    <source>
        <dbReference type="EMBL" id="EKF50688.1"/>
    </source>
</evidence>
<dbReference type="InterPro" id="IPR036390">
    <property type="entry name" value="WH_DNA-bd_sf"/>
</dbReference>
<evidence type="ECO:0000259" key="5">
    <source>
        <dbReference type="PROSITE" id="PS51063"/>
    </source>
</evidence>
<dbReference type="Proteomes" id="UP000006787">
    <property type="component" value="Unassembled WGS sequence"/>
</dbReference>
<keyword evidence="3" id="KW-0804">Transcription</keyword>
<dbReference type="InterPro" id="IPR050397">
    <property type="entry name" value="Env_Response_Regulators"/>
</dbReference>
<name>K2NSY6_9LACT</name>
<dbReference type="PATRIC" id="fig|1231377.3.peg.1900"/>
<dbReference type="GO" id="GO:0005829">
    <property type="term" value="C:cytosol"/>
    <property type="evidence" value="ECO:0007669"/>
    <property type="project" value="TreeGrafter"/>
</dbReference>
<dbReference type="PANTHER" id="PTHR24567:SF26">
    <property type="entry name" value="REGULATORY PROTEIN YEIL"/>
    <property type="match status" value="1"/>
</dbReference>
<dbReference type="Gene3D" id="1.10.10.10">
    <property type="entry name" value="Winged helix-like DNA-binding domain superfamily/Winged helix DNA-binding domain"/>
    <property type="match status" value="1"/>
</dbReference>
<dbReference type="SUPFAM" id="SSF51206">
    <property type="entry name" value="cAMP-binding domain-like"/>
    <property type="match status" value="1"/>
</dbReference>